<dbReference type="Pfam" id="PF13673">
    <property type="entry name" value="Acetyltransf_10"/>
    <property type="match status" value="1"/>
</dbReference>
<proteinExistence type="predicted"/>
<dbReference type="RefSeq" id="WP_382421845.1">
    <property type="nucleotide sequence ID" value="NZ_JBHSCW010000003.1"/>
</dbReference>
<gene>
    <name evidence="2" type="ORF">ACFOW6_08190</name>
</gene>
<dbReference type="Proteomes" id="UP001595799">
    <property type="component" value="Unassembled WGS sequence"/>
</dbReference>
<sequence>MGRQADEEARFIVRTYEASDAEALTELYRHSVLVLGRREYSLEQVEVWAGLCPEPAELDKLASDGRRRLVATAADDRPLAFADLEMDGHIAFFYCTPCAAGTGVAAALYDALEEIARHAGVTRLYVEASELARRFFLKRGFRVLTRHDLEVDGVEIHNYAAEKLLE</sequence>
<dbReference type="EMBL" id="JBHSCW010000003">
    <property type="protein sequence ID" value="MFC4351516.1"/>
    <property type="molecule type" value="Genomic_DNA"/>
</dbReference>
<dbReference type="Gene3D" id="3.40.630.30">
    <property type="match status" value="1"/>
</dbReference>
<dbReference type="PANTHER" id="PTHR43451">
    <property type="entry name" value="ACETYLTRANSFERASE (GNAT) FAMILY PROTEIN"/>
    <property type="match status" value="1"/>
</dbReference>
<protein>
    <submittedName>
        <fullName evidence="2">GNAT family N-acetyltransferase</fullName>
        <ecNumber evidence="2">2.3.-.-</ecNumber>
    </submittedName>
</protein>
<dbReference type="PANTHER" id="PTHR43451:SF1">
    <property type="entry name" value="ACETYLTRANSFERASE"/>
    <property type="match status" value="1"/>
</dbReference>
<dbReference type="PROSITE" id="PS51186">
    <property type="entry name" value="GNAT"/>
    <property type="match status" value="1"/>
</dbReference>
<dbReference type="InterPro" id="IPR016181">
    <property type="entry name" value="Acyl_CoA_acyltransferase"/>
</dbReference>
<evidence type="ECO:0000259" key="1">
    <source>
        <dbReference type="PROSITE" id="PS51186"/>
    </source>
</evidence>
<accession>A0ABV8UJT1</accession>
<dbReference type="InterPro" id="IPR000182">
    <property type="entry name" value="GNAT_dom"/>
</dbReference>
<keyword evidence="2" id="KW-0808">Transferase</keyword>
<evidence type="ECO:0000313" key="3">
    <source>
        <dbReference type="Proteomes" id="UP001595799"/>
    </source>
</evidence>
<dbReference type="SUPFAM" id="SSF55729">
    <property type="entry name" value="Acyl-CoA N-acyltransferases (Nat)"/>
    <property type="match status" value="1"/>
</dbReference>
<dbReference type="EC" id="2.3.-.-" evidence="2"/>
<evidence type="ECO:0000313" key="2">
    <source>
        <dbReference type="EMBL" id="MFC4351516.1"/>
    </source>
</evidence>
<keyword evidence="2" id="KW-0012">Acyltransferase</keyword>
<name>A0ABV8UJT1_9PROT</name>
<dbReference type="GO" id="GO:0016746">
    <property type="term" value="F:acyltransferase activity"/>
    <property type="evidence" value="ECO:0007669"/>
    <property type="project" value="UniProtKB-KW"/>
</dbReference>
<organism evidence="2 3">
    <name type="scientific">Fodinicurvata halophila</name>
    <dbReference type="NCBI Taxonomy" id="1419723"/>
    <lineage>
        <taxon>Bacteria</taxon>
        <taxon>Pseudomonadati</taxon>
        <taxon>Pseudomonadota</taxon>
        <taxon>Alphaproteobacteria</taxon>
        <taxon>Rhodospirillales</taxon>
        <taxon>Rhodovibrionaceae</taxon>
        <taxon>Fodinicurvata</taxon>
    </lineage>
</organism>
<comment type="caution">
    <text evidence="2">The sequence shown here is derived from an EMBL/GenBank/DDBJ whole genome shotgun (WGS) entry which is preliminary data.</text>
</comment>
<feature type="domain" description="N-acetyltransferase" evidence="1">
    <location>
        <begin position="11"/>
        <end position="166"/>
    </location>
</feature>
<keyword evidence="3" id="KW-1185">Reference proteome</keyword>
<dbReference type="InterPro" id="IPR052564">
    <property type="entry name" value="N-acetyltrans/Recomb-assoc"/>
</dbReference>
<reference evidence="3" key="1">
    <citation type="journal article" date="2019" name="Int. J. Syst. Evol. Microbiol.">
        <title>The Global Catalogue of Microorganisms (GCM) 10K type strain sequencing project: providing services to taxonomists for standard genome sequencing and annotation.</title>
        <authorList>
            <consortium name="The Broad Institute Genomics Platform"/>
            <consortium name="The Broad Institute Genome Sequencing Center for Infectious Disease"/>
            <person name="Wu L."/>
            <person name="Ma J."/>
        </authorList>
    </citation>
    <scope>NUCLEOTIDE SEQUENCE [LARGE SCALE GENOMIC DNA]</scope>
    <source>
        <strain evidence="3">CECT 8472</strain>
    </source>
</reference>